<evidence type="ECO:0000313" key="1">
    <source>
        <dbReference type="EMBL" id="GAA0764065.1"/>
    </source>
</evidence>
<sequence>MALAGGAFAIERGAVGQGGGDALRRVLLDAHFLDALRRGLTNGGLTTQRRSGAAALLQYMAQLVRQQMLACFGLRSKLS</sequence>
<proteinExistence type="predicted"/>
<protein>
    <submittedName>
        <fullName evidence="1">Uncharacterized protein</fullName>
    </submittedName>
</protein>
<evidence type="ECO:0000313" key="2">
    <source>
        <dbReference type="Proteomes" id="UP001500279"/>
    </source>
</evidence>
<keyword evidence="2" id="KW-1185">Reference proteome</keyword>
<accession>A0ABP3VN77</accession>
<name>A0ABP3VN77_9BURK</name>
<organism evidence="1 2">
    <name type="scientific">Ideonella azotifigens</name>
    <dbReference type="NCBI Taxonomy" id="513160"/>
    <lineage>
        <taxon>Bacteria</taxon>
        <taxon>Pseudomonadati</taxon>
        <taxon>Pseudomonadota</taxon>
        <taxon>Betaproteobacteria</taxon>
        <taxon>Burkholderiales</taxon>
        <taxon>Sphaerotilaceae</taxon>
        <taxon>Ideonella</taxon>
    </lineage>
</organism>
<dbReference type="EMBL" id="BAAAEW010000042">
    <property type="protein sequence ID" value="GAA0764065.1"/>
    <property type="molecule type" value="Genomic_DNA"/>
</dbReference>
<dbReference type="Proteomes" id="UP001500279">
    <property type="component" value="Unassembled WGS sequence"/>
</dbReference>
<comment type="caution">
    <text evidence="1">The sequence shown here is derived from an EMBL/GenBank/DDBJ whole genome shotgun (WGS) entry which is preliminary data.</text>
</comment>
<gene>
    <name evidence="1" type="ORF">GCM10009107_49740</name>
</gene>
<reference evidence="2" key="1">
    <citation type="journal article" date="2019" name="Int. J. Syst. Evol. Microbiol.">
        <title>The Global Catalogue of Microorganisms (GCM) 10K type strain sequencing project: providing services to taxonomists for standard genome sequencing and annotation.</title>
        <authorList>
            <consortium name="The Broad Institute Genomics Platform"/>
            <consortium name="The Broad Institute Genome Sequencing Center for Infectious Disease"/>
            <person name="Wu L."/>
            <person name="Ma J."/>
        </authorList>
    </citation>
    <scope>NUCLEOTIDE SEQUENCE [LARGE SCALE GENOMIC DNA]</scope>
    <source>
        <strain evidence="2">JCM 15503</strain>
    </source>
</reference>